<proteinExistence type="inferred from homology"/>
<dbReference type="Pfam" id="PF12698">
    <property type="entry name" value="ABC2_membrane_3"/>
    <property type="match status" value="1"/>
</dbReference>
<protein>
    <submittedName>
        <fullName evidence="10">ABC transporter permease subunit</fullName>
    </submittedName>
</protein>
<comment type="subcellular location">
    <subcellularLocation>
        <location evidence="1">Cell membrane</location>
        <topology evidence="1">Multi-pass membrane protein</topology>
    </subcellularLocation>
</comment>
<evidence type="ECO:0000256" key="5">
    <source>
        <dbReference type="ARBA" id="ARBA00022692"/>
    </source>
</evidence>
<dbReference type="PANTHER" id="PTHR30294">
    <property type="entry name" value="MEMBRANE COMPONENT OF ABC TRANSPORTER YHHJ-RELATED"/>
    <property type="match status" value="1"/>
</dbReference>
<keyword evidence="5 8" id="KW-0812">Transmembrane</keyword>
<dbReference type="AlphaFoldDB" id="A0AAP9KSM5"/>
<evidence type="ECO:0000256" key="8">
    <source>
        <dbReference type="SAM" id="Phobius"/>
    </source>
</evidence>
<dbReference type="RefSeq" id="WP_004633772.1">
    <property type="nucleotide sequence ID" value="NZ_CP046314.1"/>
</dbReference>
<feature type="transmembrane region" description="Helical" evidence="8">
    <location>
        <begin position="279"/>
        <end position="296"/>
    </location>
</feature>
<feature type="domain" description="ABC transmembrane type-2" evidence="9">
    <location>
        <begin position="128"/>
        <end position="357"/>
    </location>
</feature>
<organism evidence="10 11">
    <name type="scientific">Gemella morbillorum</name>
    <dbReference type="NCBI Taxonomy" id="29391"/>
    <lineage>
        <taxon>Bacteria</taxon>
        <taxon>Bacillati</taxon>
        <taxon>Bacillota</taxon>
        <taxon>Bacilli</taxon>
        <taxon>Bacillales</taxon>
        <taxon>Gemellaceae</taxon>
        <taxon>Gemella</taxon>
    </lineage>
</organism>
<feature type="transmembrane region" description="Helical" evidence="8">
    <location>
        <begin position="336"/>
        <end position="354"/>
    </location>
</feature>
<evidence type="ECO:0000256" key="6">
    <source>
        <dbReference type="ARBA" id="ARBA00022989"/>
    </source>
</evidence>
<keyword evidence="7 8" id="KW-0472">Membrane</keyword>
<gene>
    <name evidence="10" type="ORF">FOC49_01360</name>
</gene>
<evidence type="ECO:0000259" key="9">
    <source>
        <dbReference type="PROSITE" id="PS51012"/>
    </source>
</evidence>
<dbReference type="InterPro" id="IPR047817">
    <property type="entry name" value="ABC2_TM_bact-type"/>
</dbReference>
<keyword evidence="3" id="KW-0813">Transport</keyword>
<dbReference type="Proteomes" id="UP000425411">
    <property type="component" value="Chromosome"/>
</dbReference>
<evidence type="ECO:0000313" key="10">
    <source>
        <dbReference type="EMBL" id="QGS08621.1"/>
    </source>
</evidence>
<accession>A0AAP9KSM5</accession>
<dbReference type="PROSITE" id="PS51012">
    <property type="entry name" value="ABC_TM2"/>
    <property type="match status" value="1"/>
</dbReference>
<dbReference type="GO" id="GO:0005886">
    <property type="term" value="C:plasma membrane"/>
    <property type="evidence" value="ECO:0007669"/>
    <property type="project" value="UniProtKB-SubCell"/>
</dbReference>
<feature type="transmembrane region" description="Helical" evidence="8">
    <location>
        <begin position="167"/>
        <end position="189"/>
    </location>
</feature>
<dbReference type="GO" id="GO:0140359">
    <property type="term" value="F:ABC-type transporter activity"/>
    <property type="evidence" value="ECO:0007669"/>
    <property type="project" value="InterPro"/>
</dbReference>
<evidence type="ECO:0000256" key="1">
    <source>
        <dbReference type="ARBA" id="ARBA00004651"/>
    </source>
</evidence>
<reference evidence="10 11" key="1">
    <citation type="submission" date="2019-11" db="EMBL/GenBank/DDBJ databases">
        <title>FDA dAtabase for Regulatory Grade micrObial Sequences (FDA-ARGOS): Supporting development and validation of Infectious Disease Dx tests.</title>
        <authorList>
            <person name="Turner S."/>
            <person name="Byrd R."/>
            <person name="Tallon L."/>
            <person name="Sadzewicz L."/>
            <person name="Vavikolanu K."/>
            <person name="Mehta A."/>
            <person name="Aluvathingal J."/>
            <person name="Nadendla S."/>
            <person name="Myers T."/>
            <person name="Yan Y."/>
            <person name="Sichtig H."/>
        </authorList>
    </citation>
    <scope>NUCLEOTIDE SEQUENCE [LARGE SCALE GENOMIC DNA]</scope>
    <source>
        <strain evidence="10 11">FDAARGOS_741</strain>
    </source>
</reference>
<keyword evidence="6 8" id="KW-1133">Transmembrane helix</keyword>
<dbReference type="EMBL" id="CP046314">
    <property type="protein sequence ID" value="QGS08621.1"/>
    <property type="molecule type" value="Genomic_DNA"/>
</dbReference>
<comment type="similarity">
    <text evidence="2">Belongs to the ABC-2 integral membrane protein family.</text>
</comment>
<feature type="transmembrane region" description="Helical" evidence="8">
    <location>
        <begin position="241"/>
        <end position="267"/>
    </location>
</feature>
<evidence type="ECO:0000256" key="3">
    <source>
        <dbReference type="ARBA" id="ARBA00022448"/>
    </source>
</evidence>
<evidence type="ECO:0000313" key="11">
    <source>
        <dbReference type="Proteomes" id="UP000425411"/>
    </source>
</evidence>
<dbReference type="InterPro" id="IPR051449">
    <property type="entry name" value="ABC-2_transporter_component"/>
</dbReference>
<sequence>MRTIAIAKKVFKELLRDKRTFALMFIAPILIMWLLNIVFSADTTENVRIGAVDVPTKVEEVMKNVDNVSLEGITTKEEAEKKLKDGQLDTVIYYKDNKYEVTYANTDSVKTTQARQVLKASLTGAEIKGFIETIQKVNPNLALTKQKPEITESYNYGSEDTTFFNKIAPILIGYISFFFVFLISGIALLKERTSGTLDRLLATPVKRSEIIFGYTISYGFLAIIQTIVITLSAIYLLKIEVAGSLVYVIIVNMLLALGALALGMLLSTAAKSEFQVMQFIPLVIIPQMFFTGIVPVENMGKVAVYISKVLPVTYSGDGLSKIILEGKNLLDIKGDIIALTIFFVVLITLNIIGLKRYRKV</sequence>
<keyword evidence="11" id="KW-1185">Reference proteome</keyword>
<feature type="transmembrane region" description="Helical" evidence="8">
    <location>
        <begin position="210"/>
        <end position="235"/>
    </location>
</feature>
<evidence type="ECO:0000256" key="7">
    <source>
        <dbReference type="ARBA" id="ARBA00023136"/>
    </source>
</evidence>
<evidence type="ECO:0000256" key="2">
    <source>
        <dbReference type="ARBA" id="ARBA00007783"/>
    </source>
</evidence>
<evidence type="ECO:0000256" key="4">
    <source>
        <dbReference type="ARBA" id="ARBA00022475"/>
    </source>
</evidence>
<feature type="transmembrane region" description="Helical" evidence="8">
    <location>
        <begin position="21"/>
        <end position="39"/>
    </location>
</feature>
<keyword evidence="4" id="KW-1003">Cell membrane</keyword>
<name>A0AAP9KSM5_9BACL</name>
<dbReference type="InterPro" id="IPR013525">
    <property type="entry name" value="ABC2_TM"/>
</dbReference>
<dbReference type="PANTHER" id="PTHR30294:SF38">
    <property type="entry name" value="TRANSPORT PERMEASE PROTEIN"/>
    <property type="match status" value="1"/>
</dbReference>